<dbReference type="NCBIfam" id="TIGR00763">
    <property type="entry name" value="lon"/>
    <property type="match status" value="1"/>
</dbReference>
<keyword evidence="4 9" id="KW-0547">Nucleotide-binding</keyword>
<comment type="subunit">
    <text evidence="9 10">Homohexamer. Organized in a ring with a central cavity.</text>
</comment>
<dbReference type="InterPro" id="IPR015947">
    <property type="entry name" value="PUA-like_sf"/>
</dbReference>
<feature type="binding site" evidence="9">
    <location>
        <begin position="387"/>
        <end position="394"/>
    </location>
    <ligand>
        <name>ATP</name>
        <dbReference type="ChEBI" id="CHEBI:30616"/>
    </ligand>
</feature>
<dbReference type="SMART" id="SM00464">
    <property type="entry name" value="LON"/>
    <property type="match status" value="1"/>
</dbReference>
<comment type="subcellular location">
    <subcellularLocation>
        <location evidence="1 9 10">Cytoplasm</location>
    </subcellularLocation>
</comment>
<dbReference type="PROSITE" id="PS51786">
    <property type="entry name" value="LON_PROTEOLYTIC"/>
    <property type="match status" value="1"/>
</dbReference>
<dbReference type="CDD" id="cd19500">
    <property type="entry name" value="RecA-like_Lon"/>
    <property type="match status" value="1"/>
</dbReference>
<comment type="function">
    <text evidence="9">ATP-dependent serine protease that mediates the selective degradation of mutant and abnormal proteins as well as certain short-lived regulatory proteins. Required for cellular homeostasis and for survival from DNA damage and developmental changes induced by stress. Degrades polypeptides processively to yield small peptide fragments that are 5 to 10 amino acids long. Binds to DNA in a double-stranded, site-specific manner.</text>
</comment>
<keyword evidence="3 9" id="KW-0645">Protease</keyword>
<keyword evidence="2 9" id="KW-0963">Cytoplasm</keyword>
<dbReference type="InterPro" id="IPR008268">
    <property type="entry name" value="Peptidase_S16_AS"/>
</dbReference>
<dbReference type="InterPro" id="IPR003111">
    <property type="entry name" value="Lon_prtase_N"/>
</dbReference>
<dbReference type="Gene3D" id="1.20.5.5270">
    <property type="match status" value="1"/>
</dbReference>
<feature type="domain" description="Lon N-terminal" evidence="14">
    <location>
        <begin position="27"/>
        <end position="220"/>
    </location>
</feature>
<dbReference type="Gene3D" id="3.30.230.10">
    <property type="match status" value="1"/>
</dbReference>
<dbReference type="PANTHER" id="PTHR10046">
    <property type="entry name" value="ATP DEPENDENT LON PROTEASE FAMILY MEMBER"/>
    <property type="match status" value="1"/>
</dbReference>
<dbReference type="InterPro" id="IPR027065">
    <property type="entry name" value="Lon_Prtase"/>
</dbReference>
<dbReference type="InterPro" id="IPR027543">
    <property type="entry name" value="Lon_bac"/>
</dbReference>
<comment type="induction">
    <text evidence="9">By heat shock.</text>
</comment>
<dbReference type="InterPro" id="IPR020568">
    <property type="entry name" value="Ribosomal_Su5_D2-typ_SF"/>
</dbReference>
<evidence type="ECO:0000256" key="2">
    <source>
        <dbReference type="ARBA" id="ARBA00022490"/>
    </source>
</evidence>
<dbReference type="PROSITE" id="PS01046">
    <property type="entry name" value="LON_SER"/>
    <property type="match status" value="1"/>
</dbReference>
<reference evidence="15 16" key="1">
    <citation type="submission" date="2019-10" db="EMBL/GenBank/DDBJ databases">
        <title>Thermopilla bonchosmolovskayae gen. nov., sp. nov., a moderately thermophilic Chloroflexi bacterium from a Chukotka hot spring (Arctic, Russia), representing a novel classis Thermopillaia, which include previously uncultivated lineage OLB14.</title>
        <authorList>
            <person name="Kochetkova T.V."/>
            <person name="Zayulina K.S."/>
            <person name="Zhigarkov V.S."/>
            <person name="Minaev N.V."/>
            <person name="Novikov A."/>
            <person name="Toshchakov S.V."/>
            <person name="Elcheninov A.G."/>
            <person name="Kublanov I.V."/>
        </authorList>
    </citation>
    <scope>NUCLEOTIDE SEQUENCE [LARGE SCALE GENOMIC DNA]</scope>
    <source>
        <strain evidence="15 16">3753O</strain>
    </source>
</reference>
<sequence>MSSEPFSVPGVPADVPPSSDEGGIEILPVMPLRGGTVVFPFAVVPLAVGQPRSVRLIDDVMRADRRLVFVAQNTDDVDLAGPDHVYRVGTIGVVHHLARAGEGTLQVVVQGIERVRILEFTGTEPYLQARVERAPERPVEGPEGEVLRRAVLELIAKLVAVIQLPQEFVAAAEALTDPLQLCYLVGAAMPLSGAQRQELLELDTVEAKLRKLIEFIQHEIAVRELGRKIAQETEQRLSKSQREYFLREQLRSIQKELGEGEGEELAELRRALDEAGLPPEARAEADRELERLALLPAGSPEQGIIRTYLDWLANLPWQKLSGSAIDIERARTVLDEDHYDLDKIKDRILDYLAVRKLRAERAAAAGDGPDLPPTERAAAEPILCFVGPPGVGKTSLGQSIARALDRKFARVALGGVHDEAEIRGHRRTYIGAMPGRIIQALRQAGTRDPVIMLDEIDKVGSDWRGDPAAALLEVLDPAQNHRFTDTYLGVPFDLSAVLFIATANTLDTISPPLRDRMEVMQLSGYTEDEKLHIAERYLVPRQLRAHGLKPGEIVFEPDALRHIIRRYTREAGVRGLEREIAGVVRRVARRVVEGEATPVTIDVAAVERYLGRPRIPEDAFIRIDRPGIATGLAWTTAGGDVLQVEAAAMPAGEERLILTGQLGDVMRESVQAALTWVRSNAAKLGIDPGFFEHKAVHVHVPAGAVPKDGPSAGVTMATALVSLASGRPVRSDVAMTGEITLHGRVLPVGGIKEKVLAAHRAGIRTVILPKENERDTEDVPEEARKELRFVFVTDASEVIREALGEGAAPGA</sequence>
<dbReference type="SUPFAM" id="SSF88697">
    <property type="entry name" value="PUA domain-like"/>
    <property type="match status" value="1"/>
</dbReference>
<gene>
    <name evidence="9 15" type="primary">lon</name>
    <name evidence="15" type="ORF">Tbon_06305</name>
</gene>
<dbReference type="PRINTS" id="PR00830">
    <property type="entry name" value="ENDOLAPTASE"/>
</dbReference>
<dbReference type="PIRSF" id="PIRSF001174">
    <property type="entry name" value="Lon_proteas"/>
    <property type="match status" value="1"/>
</dbReference>
<feature type="domain" description="Lon proteolytic" evidence="13">
    <location>
        <begin position="623"/>
        <end position="805"/>
    </location>
</feature>
<evidence type="ECO:0000256" key="10">
    <source>
        <dbReference type="PIRNR" id="PIRNR001174"/>
    </source>
</evidence>
<dbReference type="InterPro" id="IPR003593">
    <property type="entry name" value="AAA+_ATPase"/>
</dbReference>
<dbReference type="InterPro" id="IPR027417">
    <property type="entry name" value="P-loop_NTPase"/>
</dbReference>
<keyword evidence="16" id="KW-1185">Reference proteome</keyword>
<protein>
    <recommendedName>
        <fullName evidence="9 10">Lon protease</fullName>
        <ecNumber evidence="9 10">3.4.21.53</ecNumber>
    </recommendedName>
    <alternativeName>
        <fullName evidence="9">ATP-dependent protease La</fullName>
    </alternativeName>
</protein>
<evidence type="ECO:0000256" key="7">
    <source>
        <dbReference type="ARBA" id="ARBA00022840"/>
    </source>
</evidence>
<keyword evidence="7 9" id="KW-0067">ATP-binding</keyword>
<comment type="similarity">
    <text evidence="9 10 11 12">Belongs to the peptidase S16 family.</text>
</comment>
<dbReference type="Gene3D" id="1.10.8.60">
    <property type="match status" value="1"/>
</dbReference>
<comment type="catalytic activity">
    <reaction evidence="9 10 11">
        <text>Hydrolysis of proteins in presence of ATP.</text>
        <dbReference type="EC" id="3.4.21.53"/>
    </reaction>
</comment>
<evidence type="ECO:0000256" key="1">
    <source>
        <dbReference type="ARBA" id="ARBA00004496"/>
    </source>
</evidence>
<evidence type="ECO:0000256" key="8">
    <source>
        <dbReference type="ARBA" id="ARBA00023016"/>
    </source>
</evidence>
<accession>A0ABX6C1F7</accession>
<dbReference type="InterPro" id="IPR004815">
    <property type="entry name" value="Lon_bac/euk-typ"/>
</dbReference>
<dbReference type="SMART" id="SM00382">
    <property type="entry name" value="AAA"/>
    <property type="match status" value="1"/>
</dbReference>
<evidence type="ECO:0000259" key="14">
    <source>
        <dbReference type="PROSITE" id="PS51787"/>
    </source>
</evidence>
<dbReference type="RefSeq" id="WP_158066837.1">
    <property type="nucleotide sequence ID" value="NZ_CP042829.1"/>
</dbReference>
<evidence type="ECO:0000259" key="13">
    <source>
        <dbReference type="PROSITE" id="PS51786"/>
    </source>
</evidence>
<dbReference type="EC" id="3.4.21.53" evidence="9 10"/>
<dbReference type="Pfam" id="PF00004">
    <property type="entry name" value="AAA"/>
    <property type="match status" value="1"/>
</dbReference>
<dbReference type="InterPro" id="IPR008269">
    <property type="entry name" value="Lon_proteolytic"/>
</dbReference>
<evidence type="ECO:0000256" key="6">
    <source>
        <dbReference type="ARBA" id="ARBA00022825"/>
    </source>
</evidence>
<dbReference type="GO" id="GO:0004252">
    <property type="term" value="F:serine-type endopeptidase activity"/>
    <property type="evidence" value="ECO:0007669"/>
    <property type="project" value="UniProtKB-EC"/>
</dbReference>
<dbReference type="InterPro" id="IPR046336">
    <property type="entry name" value="Lon_prtase_N_sf"/>
</dbReference>
<dbReference type="InterPro" id="IPR054594">
    <property type="entry name" value="Lon_lid"/>
</dbReference>
<dbReference type="Pfam" id="PF22667">
    <property type="entry name" value="Lon_lid"/>
    <property type="match status" value="1"/>
</dbReference>
<evidence type="ECO:0000256" key="9">
    <source>
        <dbReference type="HAMAP-Rule" id="MF_01973"/>
    </source>
</evidence>
<dbReference type="SUPFAM" id="SSF54211">
    <property type="entry name" value="Ribosomal protein S5 domain 2-like"/>
    <property type="match status" value="1"/>
</dbReference>
<keyword evidence="8 9" id="KW-0346">Stress response</keyword>
<keyword evidence="6 9" id="KW-0720">Serine protease</keyword>
<evidence type="ECO:0000313" key="15">
    <source>
        <dbReference type="EMBL" id="QFG02918.1"/>
    </source>
</evidence>
<feature type="active site" evidence="9 11">
    <location>
        <position position="754"/>
    </location>
</feature>
<dbReference type="SUPFAM" id="SSF52540">
    <property type="entry name" value="P-loop containing nucleoside triphosphate hydrolases"/>
    <property type="match status" value="1"/>
</dbReference>
<dbReference type="InterPro" id="IPR014721">
    <property type="entry name" value="Ribsml_uS5_D2-typ_fold_subgr"/>
</dbReference>
<keyword evidence="5 9" id="KW-0378">Hydrolase</keyword>
<feature type="active site" evidence="9 11">
    <location>
        <position position="711"/>
    </location>
</feature>
<dbReference type="Gene3D" id="1.20.58.1480">
    <property type="match status" value="1"/>
</dbReference>
<proteinExistence type="evidence at transcript level"/>
<evidence type="ECO:0000256" key="5">
    <source>
        <dbReference type="ARBA" id="ARBA00022801"/>
    </source>
</evidence>
<dbReference type="Proteomes" id="UP000326331">
    <property type="component" value="Chromosome"/>
</dbReference>
<dbReference type="InterPro" id="IPR003959">
    <property type="entry name" value="ATPase_AAA_core"/>
</dbReference>
<evidence type="ECO:0000313" key="16">
    <source>
        <dbReference type="Proteomes" id="UP000326331"/>
    </source>
</evidence>
<dbReference type="Gene3D" id="2.30.130.40">
    <property type="entry name" value="LON domain-like"/>
    <property type="match status" value="1"/>
</dbReference>
<evidence type="ECO:0000256" key="4">
    <source>
        <dbReference type="ARBA" id="ARBA00022741"/>
    </source>
</evidence>
<evidence type="ECO:0000256" key="11">
    <source>
        <dbReference type="PROSITE-ProRule" id="PRU01122"/>
    </source>
</evidence>
<name>A0ABX6C1F7_9CHLR</name>
<dbReference type="EMBL" id="CP042829">
    <property type="protein sequence ID" value="QFG02918.1"/>
    <property type="molecule type" value="Genomic_DNA"/>
</dbReference>
<dbReference type="Gene3D" id="3.40.50.300">
    <property type="entry name" value="P-loop containing nucleotide triphosphate hydrolases"/>
    <property type="match status" value="1"/>
</dbReference>
<evidence type="ECO:0000256" key="3">
    <source>
        <dbReference type="ARBA" id="ARBA00022670"/>
    </source>
</evidence>
<organism evidence="15 16">
    <name type="scientific">Tepidiforma bonchosmolovskayae</name>
    <dbReference type="NCBI Taxonomy" id="2601677"/>
    <lineage>
        <taxon>Bacteria</taxon>
        <taxon>Bacillati</taxon>
        <taxon>Chloroflexota</taxon>
        <taxon>Tepidiformia</taxon>
        <taxon>Tepidiformales</taxon>
        <taxon>Tepidiformaceae</taxon>
        <taxon>Tepidiforma</taxon>
    </lineage>
</organism>
<dbReference type="Pfam" id="PF05362">
    <property type="entry name" value="Lon_C"/>
    <property type="match status" value="1"/>
</dbReference>
<evidence type="ECO:0000256" key="12">
    <source>
        <dbReference type="RuleBase" id="RU000591"/>
    </source>
</evidence>
<dbReference type="PROSITE" id="PS51787">
    <property type="entry name" value="LON_N"/>
    <property type="match status" value="1"/>
</dbReference>
<dbReference type="HAMAP" id="MF_01973">
    <property type="entry name" value="lon_bact"/>
    <property type="match status" value="1"/>
</dbReference>
<dbReference type="Pfam" id="PF02190">
    <property type="entry name" value="LON_substr_bdg"/>
    <property type="match status" value="1"/>
</dbReference>